<dbReference type="Proteomes" id="UP001292094">
    <property type="component" value="Unassembled WGS sequence"/>
</dbReference>
<sequence>MDCFRFYSSLKQGISSQSEDSDESMGEDEFPDYDFGAQFEGELVRCCKEHHSDANFTADVRALKERCHTFLMDLINEAEQRLPTNKDIFLGMS</sequence>
<organism evidence="1 2">
    <name type="scientific">Petrolisthes manimaculis</name>
    <dbReference type="NCBI Taxonomy" id="1843537"/>
    <lineage>
        <taxon>Eukaryota</taxon>
        <taxon>Metazoa</taxon>
        <taxon>Ecdysozoa</taxon>
        <taxon>Arthropoda</taxon>
        <taxon>Crustacea</taxon>
        <taxon>Multicrustacea</taxon>
        <taxon>Malacostraca</taxon>
        <taxon>Eumalacostraca</taxon>
        <taxon>Eucarida</taxon>
        <taxon>Decapoda</taxon>
        <taxon>Pleocyemata</taxon>
        <taxon>Anomura</taxon>
        <taxon>Galatheoidea</taxon>
        <taxon>Porcellanidae</taxon>
        <taxon>Petrolisthes</taxon>
    </lineage>
</organism>
<dbReference type="AlphaFoldDB" id="A0AAE1UNJ3"/>
<reference evidence="1" key="1">
    <citation type="submission" date="2023-11" db="EMBL/GenBank/DDBJ databases">
        <title>Genome assemblies of two species of porcelain crab, Petrolisthes cinctipes and Petrolisthes manimaculis (Anomura: Porcellanidae).</title>
        <authorList>
            <person name="Angst P."/>
        </authorList>
    </citation>
    <scope>NUCLEOTIDE SEQUENCE</scope>
    <source>
        <strain evidence="1">PB745_02</strain>
        <tissue evidence="1">Gill</tissue>
    </source>
</reference>
<keyword evidence="2" id="KW-1185">Reference proteome</keyword>
<evidence type="ECO:0000313" key="2">
    <source>
        <dbReference type="Proteomes" id="UP001292094"/>
    </source>
</evidence>
<accession>A0AAE1UNJ3</accession>
<gene>
    <name evidence="1" type="ORF">Pmani_004165</name>
</gene>
<proteinExistence type="predicted"/>
<name>A0AAE1UNJ3_9EUCA</name>
<evidence type="ECO:0000313" key="1">
    <source>
        <dbReference type="EMBL" id="KAK4325205.1"/>
    </source>
</evidence>
<protein>
    <submittedName>
        <fullName evidence="1">Uncharacterized protein</fullName>
    </submittedName>
</protein>
<dbReference type="EMBL" id="JAWZYT010000293">
    <property type="protein sequence ID" value="KAK4325205.1"/>
    <property type="molecule type" value="Genomic_DNA"/>
</dbReference>
<comment type="caution">
    <text evidence="1">The sequence shown here is derived from an EMBL/GenBank/DDBJ whole genome shotgun (WGS) entry which is preliminary data.</text>
</comment>